<dbReference type="GO" id="GO:0070129">
    <property type="term" value="P:regulation of mitochondrial translation"/>
    <property type="evidence" value="ECO:0007669"/>
    <property type="project" value="TreeGrafter"/>
</dbReference>
<dbReference type="InterPro" id="IPR002885">
    <property type="entry name" value="PPR_rpt"/>
</dbReference>
<dbReference type="GO" id="GO:0005739">
    <property type="term" value="C:mitochondrion"/>
    <property type="evidence" value="ECO:0007669"/>
    <property type="project" value="TreeGrafter"/>
</dbReference>
<dbReference type="PROSITE" id="PS51375">
    <property type="entry name" value="PPR"/>
    <property type="match status" value="3"/>
</dbReference>
<name>A0A6H5GFL9_9HEMI</name>
<evidence type="ECO:0000313" key="3">
    <source>
        <dbReference type="Proteomes" id="UP000479000"/>
    </source>
</evidence>
<feature type="repeat" description="PPR" evidence="1">
    <location>
        <begin position="169"/>
        <end position="203"/>
    </location>
</feature>
<dbReference type="GO" id="GO:0005634">
    <property type="term" value="C:nucleus"/>
    <property type="evidence" value="ECO:0007669"/>
    <property type="project" value="TreeGrafter"/>
</dbReference>
<dbReference type="AlphaFoldDB" id="A0A6H5GFL9"/>
<protein>
    <submittedName>
        <fullName evidence="2">Uncharacterized protein</fullName>
    </submittedName>
</protein>
<dbReference type="InterPro" id="IPR033490">
    <property type="entry name" value="LRP130"/>
</dbReference>
<dbReference type="Gene3D" id="1.25.40.10">
    <property type="entry name" value="Tetratricopeptide repeat domain"/>
    <property type="match status" value="2"/>
</dbReference>
<dbReference type="NCBIfam" id="TIGR00756">
    <property type="entry name" value="PPR"/>
    <property type="match status" value="3"/>
</dbReference>
<feature type="repeat" description="PPR" evidence="1">
    <location>
        <begin position="204"/>
        <end position="238"/>
    </location>
</feature>
<reference evidence="2 3" key="1">
    <citation type="submission" date="2020-02" db="EMBL/GenBank/DDBJ databases">
        <authorList>
            <person name="Ferguson B K."/>
        </authorList>
    </citation>
    <scope>NUCLEOTIDE SEQUENCE [LARGE SCALE GENOMIC DNA]</scope>
</reference>
<dbReference type="Proteomes" id="UP000479000">
    <property type="component" value="Unassembled WGS sequence"/>
</dbReference>
<dbReference type="Pfam" id="PF13041">
    <property type="entry name" value="PPR_2"/>
    <property type="match status" value="1"/>
</dbReference>
<gene>
    <name evidence="2" type="ORF">NTEN_LOCUS7994</name>
</gene>
<feature type="repeat" description="PPR" evidence="1">
    <location>
        <begin position="239"/>
        <end position="273"/>
    </location>
</feature>
<sequence length="880" mass="99336">MSILRSSKYLRRFLSEWRAPSCHSTRDHFFPKPNSVLQLSRYVTSSSTLANMTKAVDNAIERLDRNVRRVGRISTKELLRVFEDIKNTGRASPTQSLFVIRCCGNLVPEESPEARSRLLSEVWDTFENLGVQLDISHYNALLSVYIENQYEFSPIEFLKKLEAKGIEPNRVTYQRLVTACCHKGDVEAATDILQIMKEKGLPINEAIFNSLIIGHSTAKDMESAVGVLSVMKQAGLEPSVDTYTALLSGYAINGDVDSILKILDECSASEIELGSRDLLEVAYHLSIHGHPDLLGKPLEKTLTLCKEMKSSGYNVYSFMAAAEASLLSGNAEASYNLLSKIAETETIPQHCFWPLLVLYGKDDDFNGVVKTLKLALDACDQSIGGETLKDYVCPYLKNGRMIEELRQAGIPLGTAASAMVGHLLSENKIKEAATVDALDIINKHPQNADEITDNTFSHLTLSWKLLNTCAEKKEVDWLKKMFDALVVNHYIEPNNIFLGPLIKVHLLNDDLDSALKQFEECCVKYRATPWKNELTCKLIENEDAAALQKVADLSTQIHGEVNSLFDLVISFVECNKVKQARKILETPGLRTKTQRISSACKRFYTQGETQYLKTLLEVTKGFNHINRADIFYYLMLCYIKDDDVDKAFALWTQMQEEDIQPSDEFLSVLGECLQKHGRPVPFVVPANIKSWSGVAGQQVEKMTDIYRQKGILDPLNQLWAHYTITNDTDKAAKAWEMLKNKDRLMFMPIIKNARKNLDLDTIQKLVQQFKEAKITPIAIGVLYSCMLDIQLTQEKLEEAEKTLGEALTVCGIENLGIGVLNRLKNSLESNGKTFKYVIPPRVRSLLANYWERLIIQPYDELLMICTNLIFEGIFEAFYHV</sequence>
<accession>A0A6H5GFL9</accession>
<dbReference type="InterPro" id="IPR011990">
    <property type="entry name" value="TPR-like_helical_dom_sf"/>
</dbReference>
<dbReference type="Pfam" id="PF13812">
    <property type="entry name" value="PPR_3"/>
    <property type="match status" value="1"/>
</dbReference>
<evidence type="ECO:0000256" key="1">
    <source>
        <dbReference type="PROSITE-ProRule" id="PRU00708"/>
    </source>
</evidence>
<dbReference type="OrthoDB" id="185373at2759"/>
<dbReference type="EMBL" id="CADCXU010011974">
    <property type="protein sequence ID" value="CAB0002207.1"/>
    <property type="molecule type" value="Genomic_DNA"/>
</dbReference>
<evidence type="ECO:0000313" key="2">
    <source>
        <dbReference type="EMBL" id="CAB0002207.1"/>
    </source>
</evidence>
<dbReference type="PANTHER" id="PTHR46669">
    <property type="entry name" value="LEUCINE-RICH PPR MOTIF-CONTAINING PROTEIN, MITOCHONDRIAL"/>
    <property type="match status" value="1"/>
</dbReference>
<dbReference type="Pfam" id="PF01535">
    <property type="entry name" value="PPR"/>
    <property type="match status" value="1"/>
</dbReference>
<proteinExistence type="predicted"/>
<dbReference type="GO" id="GO:0003730">
    <property type="term" value="F:mRNA 3'-UTR binding"/>
    <property type="evidence" value="ECO:0007669"/>
    <property type="project" value="TreeGrafter"/>
</dbReference>
<dbReference type="PANTHER" id="PTHR46669:SF1">
    <property type="entry name" value="LEUCINE-RICH PPR MOTIF-CONTAINING PROTEIN, MITOCHONDRIAL"/>
    <property type="match status" value="1"/>
</dbReference>
<organism evidence="2 3">
    <name type="scientific">Nesidiocoris tenuis</name>
    <dbReference type="NCBI Taxonomy" id="355587"/>
    <lineage>
        <taxon>Eukaryota</taxon>
        <taxon>Metazoa</taxon>
        <taxon>Ecdysozoa</taxon>
        <taxon>Arthropoda</taxon>
        <taxon>Hexapoda</taxon>
        <taxon>Insecta</taxon>
        <taxon>Pterygota</taxon>
        <taxon>Neoptera</taxon>
        <taxon>Paraneoptera</taxon>
        <taxon>Hemiptera</taxon>
        <taxon>Heteroptera</taxon>
        <taxon>Panheteroptera</taxon>
        <taxon>Cimicomorpha</taxon>
        <taxon>Miridae</taxon>
        <taxon>Dicyphina</taxon>
        <taxon>Nesidiocoris</taxon>
    </lineage>
</organism>
<keyword evidence="3" id="KW-1185">Reference proteome</keyword>